<sequence length="87" mass="9488">MTRILFWVALAFLVIAAVRAKLRANARRQQTAQSQHQERAARRPAAPPAVTAEPMLCCAHCGMYYPASENVPAAGRDYCSAAHTPAH</sequence>
<evidence type="ECO:0000256" key="1">
    <source>
        <dbReference type="SAM" id="MobiDB-lite"/>
    </source>
</evidence>
<evidence type="ECO:0000313" key="5">
    <source>
        <dbReference type="Proteomes" id="UP000622638"/>
    </source>
</evidence>
<evidence type="ECO:0000313" key="3">
    <source>
        <dbReference type="EMBL" id="MTV51891.1"/>
    </source>
</evidence>
<evidence type="ECO:0008006" key="6">
    <source>
        <dbReference type="Google" id="ProtNLM"/>
    </source>
</evidence>
<gene>
    <name evidence="2" type="ORF">GCM10011572_20430</name>
    <name evidence="3" type="ORF">GM672_03990</name>
</gene>
<protein>
    <recommendedName>
        <fullName evidence="6">Deaminase</fullName>
    </recommendedName>
</protein>
<proteinExistence type="predicted"/>
<dbReference type="Proteomes" id="UP000622638">
    <property type="component" value="Unassembled WGS sequence"/>
</dbReference>
<keyword evidence="5" id="KW-1185">Reference proteome</keyword>
<reference evidence="2" key="4">
    <citation type="submission" date="2024-05" db="EMBL/GenBank/DDBJ databases">
        <authorList>
            <person name="Sun Q."/>
            <person name="Zhou Y."/>
        </authorList>
    </citation>
    <scope>NUCLEOTIDE SEQUENCE</scope>
    <source>
        <strain evidence="2">CGMCC 1.15931</strain>
    </source>
</reference>
<comment type="caution">
    <text evidence="3">The sequence shown here is derived from an EMBL/GenBank/DDBJ whole genome shotgun (WGS) entry which is preliminary data.</text>
</comment>
<dbReference type="EMBL" id="WNKZ01000006">
    <property type="protein sequence ID" value="MTV51891.1"/>
    <property type="molecule type" value="Genomic_DNA"/>
</dbReference>
<accession>A0A6I3SS22</accession>
<dbReference type="InterPro" id="IPR049708">
    <property type="entry name" value="PP0621-like"/>
</dbReference>
<reference evidence="2" key="1">
    <citation type="journal article" date="2014" name="Int. J. Syst. Evol. Microbiol.">
        <title>Complete genome of a new Firmicutes species belonging to the dominant human colonic microbiota ('Ruminococcus bicirculans') reveals two chromosomes and a selective capacity to utilize plant glucans.</title>
        <authorList>
            <consortium name="NISC Comparative Sequencing Program"/>
            <person name="Wegmann U."/>
            <person name="Louis P."/>
            <person name="Goesmann A."/>
            <person name="Henrissat B."/>
            <person name="Duncan S.H."/>
            <person name="Flint H.J."/>
        </authorList>
    </citation>
    <scope>NUCLEOTIDE SEQUENCE</scope>
    <source>
        <strain evidence="2">CGMCC 1.15931</strain>
    </source>
</reference>
<dbReference type="Proteomes" id="UP000430634">
    <property type="component" value="Unassembled WGS sequence"/>
</dbReference>
<reference evidence="5" key="2">
    <citation type="journal article" date="2019" name="Int. J. Syst. Evol. Microbiol.">
        <title>The Global Catalogue of Microorganisms (GCM) 10K type strain sequencing project: providing services to taxonomists for standard genome sequencing and annotation.</title>
        <authorList>
            <consortium name="The Broad Institute Genomics Platform"/>
            <consortium name="The Broad Institute Genome Sequencing Center for Infectious Disease"/>
            <person name="Wu L."/>
            <person name="Ma J."/>
        </authorList>
    </citation>
    <scope>NUCLEOTIDE SEQUENCE [LARGE SCALE GENOMIC DNA]</scope>
    <source>
        <strain evidence="5">CGMCC 1.15931</strain>
    </source>
</reference>
<dbReference type="NCBIfam" id="NF041023">
    <property type="entry name" value="PP0621_fam"/>
    <property type="match status" value="1"/>
</dbReference>
<reference evidence="3 4" key="3">
    <citation type="submission" date="2019-11" db="EMBL/GenBank/DDBJ databases">
        <title>Type strains purchased from KCTC, JCM and DSMZ.</title>
        <authorList>
            <person name="Lu H."/>
        </authorList>
    </citation>
    <scope>NUCLEOTIDE SEQUENCE [LARGE SCALE GENOMIC DNA]</scope>
    <source>
        <strain evidence="3 4">KCTC 52429</strain>
    </source>
</reference>
<organism evidence="3 4">
    <name type="scientific">Pseudoduganella buxea</name>
    <dbReference type="NCBI Taxonomy" id="1949069"/>
    <lineage>
        <taxon>Bacteria</taxon>
        <taxon>Pseudomonadati</taxon>
        <taxon>Pseudomonadota</taxon>
        <taxon>Betaproteobacteria</taxon>
        <taxon>Burkholderiales</taxon>
        <taxon>Oxalobacteraceae</taxon>
        <taxon>Telluria group</taxon>
        <taxon>Pseudoduganella</taxon>
    </lineage>
</organism>
<feature type="region of interest" description="Disordered" evidence="1">
    <location>
        <begin position="25"/>
        <end position="48"/>
    </location>
</feature>
<dbReference type="AlphaFoldDB" id="A0A6I3SS22"/>
<evidence type="ECO:0000313" key="2">
    <source>
        <dbReference type="EMBL" id="GGB98418.1"/>
    </source>
</evidence>
<dbReference type="EMBL" id="BMKG01000007">
    <property type="protein sequence ID" value="GGB98418.1"/>
    <property type="molecule type" value="Genomic_DNA"/>
</dbReference>
<name>A0A6I3SS22_9BURK</name>
<dbReference type="OrthoDB" id="9814432at2"/>
<dbReference type="RefSeq" id="WP_155469230.1">
    <property type="nucleotide sequence ID" value="NZ_BMKG01000007.1"/>
</dbReference>
<evidence type="ECO:0000313" key="4">
    <source>
        <dbReference type="Proteomes" id="UP000430634"/>
    </source>
</evidence>